<dbReference type="Proteomes" id="UP001225072">
    <property type="component" value="Unassembled WGS sequence"/>
</dbReference>
<name>A0ABU0TDD1_9FLAO</name>
<gene>
    <name evidence="1" type="ORF">QE404_000144</name>
</gene>
<accession>A0ABU0TDD1</accession>
<keyword evidence="2" id="KW-1185">Reference proteome</keyword>
<evidence type="ECO:0000313" key="2">
    <source>
        <dbReference type="Proteomes" id="UP001225072"/>
    </source>
</evidence>
<organism evidence="1 2">
    <name type="scientific">Chryseobacterium camelliae</name>
    <dbReference type="NCBI Taxonomy" id="1265445"/>
    <lineage>
        <taxon>Bacteria</taxon>
        <taxon>Pseudomonadati</taxon>
        <taxon>Bacteroidota</taxon>
        <taxon>Flavobacteriia</taxon>
        <taxon>Flavobacteriales</taxon>
        <taxon>Weeksellaceae</taxon>
        <taxon>Chryseobacterium group</taxon>
        <taxon>Chryseobacterium</taxon>
    </lineage>
</organism>
<dbReference type="EMBL" id="JAUTAL010000001">
    <property type="protein sequence ID" value="MDQ1094997.1"/>
    <property type="molecule type" value="Genomic_DNA"/>
</dbReference>
<comment type="caution">
    <text evidence="1">The sequence shown here is derived from an EMBL/GenBank/DDBJ whole genome shotgun (WGS) entry which is preliminary data.</text>
</comment>
<evidence type="ECO:0000313" key="1">
    <source>
        <dbReference type="EMBL" id="MDQ1094997.1"/>
    </source>
</evidence>
<proteinExistence type="predicted"/>
<reference evidence="1 2" key="1">
    <citation type="submission" date="2023-07" db="EMBL/GenBank/DDBJ databases">
        <title>Functional and genomic diversity of the sorghum phyllosphere microbiome.</title>
        <authorList>
            <person name="Shade A."/>
        </authorList>
    </citation>
    <scope>NUCLEOTIDE SEQUENCE [LARGE SCALE GENOMIC DNA]</scope>
    <source>
        <strain evidence="1 2">SORGH_AS_1064</strain>
    </source>
</reference>
<protein>
    <submittedName>
        <fullName evidence="1">Uncharacterized protein</fullName>
    </submittedName>
</protein>
<sequence length="43" mass="5210">MRIGQEQFMMILSNNAYHMNMRQLRKIETDLKVSLHNIEKVTF</sequence>